<dbReference type="SUPFAM" id="SSF56112">
    <property type="entry name" value="Protein kinase-like (PK-like)"/>
    <property type="match status" value="1"/>
</dbReference>
<evidence type="ECO:0000313" key="4">
    <source>
        <dbReference type="EMBL" id="KAK8839265.1"/>
    </source>
</evidence>
<dbReference type="CDD" id="cd00180">
    <property type="entry name" value="PKc"/>
    <property type="match status" value="1"/>
</dbReference>
<sequence>MNDKFSELRIFFKEQIENISDRFFKDILQKYELLYDSGNRQLSEELSCNNDSKVIVIDETKESNSNPYFIFCCKNKIIIIFQENYLNTQFLTQFFSKNLNLEAYSFKKYTPQIKLINHTLLAEIKNFSSNFIINNGKYIAFWNSLIRCICCILIMNGYQKSKRYHCQITNEEFKELQEESNQSNSSFIKLREIGRGSCGVVDLIYHFREEKILALKIPYDDNNELIERERKNYLRIQFPLIVHYYGYVEIYQRKQLLLEFVEGQTLNSYDTTKLDIKCKYNIIFELLLSFYFIHSNKLIYRDLYLSNIIIDENKDAILIDFDRLISIDEQSTIDFAREIMPPEINTKQKLSYESDIYTLGYIMYYILFDKKPIKIKQNETEFDLSILQANPSEKSLFESCLNANPSKRPNISELIHKFYITFLYKNQSKGQKEKNLIDLYEKSISESSENQELFTLGLVYDQGFYVDHDVKKAIHYYLLAANQNNSEAQFNLGEVYQQENDISKAMHYFSLAANQNNADALFKLGVIYDEGTFITRDINKAIHYYLLASNLNHPDAQCNLGVFYDEGTDIPRDVDKAIRYYSLAADQNHSEAQTNLGFIYHQGLGVRKDINLAIHYYSLAAVQNHPDAQFNLGVIYDEGDEVPRDFKKALYYYSLAAEQKHPKAQFNLGIAYDQGIDVPRDINKAIRYYLGAANQGHSDAQFNLAIIYEYGVDILKDPSKAIYYYYLAAKQGHSIAQYNLGLIYYHGLYVKRDIQKAIYFTSLAADQGYVDAQYNLGIIYRQGIDVPRNINKAIHYYSLAANQNHPQAQNNLGVIYDKGIDIQRDVKKAIYYYTLASKQNYVNAQYNLGAIYEKDKDIPRDVTKSIYYYSLAAKQNNSSAQYNLGFIYYNSIPCDINHALHYFQLAAEQNHKSAQYCIGVIYDEGIHVRHDVNKAIYYYSRAANQNSALALSKLGFIYFKGVDVPKDINKAIYYMSLAAKQNEPRALCFLGIIYEYGFNVQFDINKSIHYFSLASERYHSMSQFFLGSIYFEGIYVDYDINKAIHYFKEASCFNNHYAKNNLGIIYKTGKGVSQNVFGAIEYLKEAISQHNDGVAMFNLAHIYFYEEAGFIDIDKAIELLVKSANEKVEYSIDLLCLAVVKKYPMLDVSEVIKEFEQIDEKSREDLLNEVFHAIISGELDEKNNYDLLYNSLKNINLVYYGLNIENQTEKEKIIKKDKRVEINSVFYEGLGDIDY</sequence>
<proteinExistence type="inferred from homology"/>
<dbReference type="InterPro" id="IPR000719">
    <property type="entry name" value="Prot_kinase_dom"/>
</dbReference>
<feature type="repeat" description="TPR" evidence="2">
    <location>
        <begin position="486"/>
        <end position="519"/>
    </location>
</feature>
<dbReference type="SUPFAM" id="SSF81901">
    <property type="entry name" value="HCP-like"/>
    <property type="match status" value="4"/>
</dbReference>
<evidence type="ECO:0000259" key="3">
    <source>
        <dbReference type="PROSITE" id="PS50011"/>
    </source>
</evidence>
<dbReference type="Proteomes" id="UP001470230">
    <property type="component" value="Unassembled WGS sequence"/>
</dbReference>
<dbReference type="Pfam" id="PF08238">
    <property type="entry name" value="Sel1"/>
    <property type="match status" value="19"/>
</dbReference>
<reference evidence="4 5" key="1">
    <citation type="submission" date="2024-04" db="EMBL/GenBank/DDBJ databases">
        <title>Tritrichomonas musculus Genome.</title>
        <authorList>
            <person name="Alves-Ferreira E."/>
            <person name="Grigg M."/>
            <person name="Lorenzi H."/>
            <person name="Galac M."/>
        </authorList>
    </citation>
    <scope>NUCLEOTIDE SEQUENCE [LARGE SCALE GENOMIC DNA]</scope>
    <source>
        <strain evidence="4 5">EAF2021</strain>
    </source>
</reference>
<dbReference type="Gene3D" id="1.10.510.10">
    <property type="entry name" value="Transferase(Phosphotransferase) domain 1"/>
    <property type="match status" value="1"/>
</dbReference>
<dbReference type="Pfam" id="PF00069">
    <property type="entry name" value="Pkinase"/>
    <property type="match status" value="1"/>
</dbReference>
<comment type="similarity">
    <text evidence="1">Belongs to the sel-1 family.</text>
</comment>
<keyword evidence="5" id="KW-1185">Reference proteome</keyword>
<dbReference type="InterPro" id="IPR019734">
    <property type="entry name" value="TPR_rpt"/>
</dbReference>
<evidence type="ECO:0000313" key="5">
    <source>
        <dbReference type="Proteomes" id="UP001470230"/>
    </source>
</evidence>
<protein>
    <recommendedName>
        <fullName evidence="3">Protein kinase domain-containing protein</fullName>
    </recommendedName>
</protein>
<dbReference type="InterPro" id="IPR011009">
    <property type="entry name" value="Kinase-like_dom_sf"/>
</dbReference>
<dbReference type="EMBL" id="JAPFFF010000052">
    <property type="protein sequence ID" value="KAK8839265.1"/>
    <property type="molecule type" value="Genomic_DNA"/>
</dbReference>
<dbReference type="InterPro" id="IPR050767">
    <property type="entry name" value="Sel1_AlgK"/>
</dbReference>
<accession>A0ABR2GZC8</accession>
<keyword evidence="2" id="KW-0802">TPR repeat</keyword>
<dbReference type="InterPro" id="IPR011990">
    <property type="entry name" value="TPR-like_helical_dom_sf"/>
</dbReference>
<feature type="domain" description="Protein kinase" evidence="3">
    <location>
        <begin position="187"/>
        <end position="419"/>
    </location>
</feature>
<comment type="caution">
    <text evidence="4">The sequence shown here is derived from an EMBL/GenBank/DDBJ whole genome shotgun (WGS) entry which is preliminary data.</text>
</comment>
<dbReference type="PROSITE" id="PS50011">
    <property type="entry name" value="PROTEIN_KINASE_DOM"/>
    <property type="match status" value="1"/>
</dbReference>
<dbReference type="PANTHER" id="PTHR11102:SF160">
    <property type="entry name" value="ERAD-ASSOCIATED E3 UBIQUITIN-PROTEIN LIGASE COMPONENT HRD3"/>
    <property type="match status" value="1"/>
</dbReference>
<evidence type="ECO:0000256" key="2">
    <source>
        <dbReference type="PROSITE-ProRule" id="PRU00339"/>
    </source>
</evidence>
<dbReference type="Gene3D" id="1.25.40.10">
    <property type="entry name" value="Tetratricopeptide repeat domain"/>
    <property type="match status" value="5"/>
</dbReference>
<dbReference type="PROSITE" id="PS50005">
    <property type="entry name" value="TPR"/>
    <property type="match status" value="1"/>
</dbReference>
<gene>
    <name evidence="4" type="ORF">M9Y10_032196</name>
</gene>
<name>A0ABR2GZC8_9EUKA</name>
<dbReference type="PANTHER" id="PTHR11102">
    <property type="entry name" value="SEL-1-LIKE PROTEIN"/>
    <property type="match status" value="1"/>
</dbReference>
<evidence type="ECO:0000256" key="1">
    <source>
        <dbReference type="ARBA" id="ARBA00038101"/>
    </source>
</evidence>
<dbReference type="SMART" id="SM00671">
    <property type="entry name" value="SEL1"/>
    <property type="match status" value="19"/>
</dbReference>
<dbReference type="SMART" id="SM00028">
    <property type="entry name" value="TPR"/>
    <property type="match status" value="4"/>
</dbReference>
<organism evidence="4 5">
    <name type="scientific">Tritrichomonas musculus</name>
    <dbReference type="NCBI Taxonomy" id="1915356"/>
    <lineage>
        <taxon>Eukaryota</taxon>
        <taxon>Metamonada</taxon>
        <taxon>Parabasalia</taxon>
        <taxon>Tritrichomonadida</taxon>
        <taxon>Tritrichomonadidae</taxon>
        <taxon>Tritrichomonas</taxon>
    </lineage>
</organism>
<dbReference type="InterPro" id="IPR006597">
    <property type="entry name" value="Sel1-like"/>
</dbReference>